<reference evidence="5" key="3">
    <citation type="submission" date="2015-04" db="UniProtKB">
        <authorList>
            <consortium name="EnsemblPlants"/>
        </authorList>
    </citation>
    <scope>IDENTIFICATION</scope>
    <source>
        <strain evidence="5">cv. Jemalong A17</strain>
    </source>
</reference>
<dbReference type="SUPFAM" id="SSF48403">
    <property type="entry name" value="Ankyrin repeat"/>
    <property type="match status" value="1"/>
</dbReference>
<comment type="subcellular location">
    <subcellularLocation>
        <location evidence="1">Cell membrane</location>
        <topology evidence="1">Peripheral membrane protein</topology>
        <orientation evidence="1">Cytoplasmic side</orientation>
    </subcellularLocation>
</comment>
<feature type="transmembrane region" description="Helical" evidence="2">
    <location>
        <begin position="626"/>
        <end position="649"/>
    </location>
</feature>
<organism evidence="4 6">
    <name type="scientific">Medicago truncatula</name>
    <name type="common">Barrel medic</name>
    <name type="synonym">Medicago tribuloides</name>
    <dbReference type="NCBI Taxonomy" id="3880"/>
    <lineage>
        <taxon>Eukaryota</taxon>
        <taxon>Viridiplantae</taxon>
        <taxon>Streptophyta</taxon>
        <taxon>Embryophyta</taxon>
        <taxon>Tracheophyta</taxon>
        <taxon>Spermatophyta</taxon>
        <taxon>Magnoliopsida</taxon>
        <taxon>eudicotyledons</taxon>
        <taxon>Gunneridae</taxon>
        <taxon>Pentapetalae</taxon>
        <taxon>rosids</taxon>
        <taxon>fabids</taxon>
        <taxon>Fabales</taxon>
        <taxon>Fabaceae</taxon>
        <taxon>Papilionoideae</taxon>
        <taxon>50 kb inversion clade</taxon>
        <taxon>NPAAA clade</taxon>
        <taxon>Hologalegina</taxon>
        <taxon>IRL clade</taxon>
        <taxon>Trifolieae</taxon>
        <taxon>Medicago</taxon>
    </lineage>
</organism>
<evidence type="ECO:0000313" key="5">
    <source>
        <dbReference type="EnsemblPlants" id="AES99847"/>
    </source>
</evidence>
<evidence type="ECO:0000313" key="6">
    <source>
        <dbReference type="Proteomes" id="UP000002051"/>
    </source>
</evidence>
<dbReference type="AlphaFoldDB" id="G7KHA4"/>
<keyword evidence="6" id="KW-1185">Reference proteome</keyword>
<dbReference type="InterPro" id="IPR036770">
    <property type="entry name" value="Ankyrin_rpt-contain_sf"/>
</dbReference>
<protein>
    <submittedName>
        <fullName evidence="4">Ankyrin repeat protein</fullName>
    </submittedName>
</protein>
<evidence type="ECO:0000313" key="4">
    <source>
        <dbReference type="EMBL" id="AES99847.1"/>
    </source>
</evidence>
<dbReference type="STRING" id="3880.G7KHA4"/>
<feature type="transmembrane region" description="Helical" evidence="2">
    <location>
        <begin position="670"/>
        <end position="692"/>
    </location>
</feature>
<dbReference type="PaxDb" id="3880-AES99847"/>
<dbReference type="KEGG" id="mtr:11433362"/>
<dbReference type="InterPro" id="IPR026961">
    <property type="entry name" value="PGG_dom"/>
</dbReference>
<reference evidence="4 6" key="1">
    <citation type="journal article" date="2011" name="Nature">
        <title>The Medicago genome provides insight into the evolution of rhizobial symbioses.</title>
        <authorList>
            <person name="Young N.D."/>
            <person name="Debelle F."/>
            <person name="Oldroyd G.E."/>
            <person name="Geurts R."/>
            <person name="Cannon S.B."/>
            <person name="Udvardi M.K."/>
            <person name="Benedito V.A."/>
            <person name="Mayer K.F."/>
            <person name="Gouzy J."/>
            <person name="Schoof H."/>
            <person name="Van de Peer Y."/>
            <person name="Proost S."/>
            <person name="Cook D.R."/>
            <person name="Meyers B.C."/>
            <person name="Spannagl M."/>
            <person name="Cheung F."/>
            <person name="De Mita S."/>
            <person name="Krishnakumar V."/>
            <person name="Gundlach H."/>
            <person name="Zhou S."/>
            <person name="Mudge J."/>
            <person name="Bharti A.K."/>
            <person name="Murray J.D."/>
            <person name="Naoumkina M.A."/>
            <person name="Rosen B."/>
            <person name="Silverstein K.A."/>
            <person name="Tang H."/>
            <person name="Rombauts S."/>
            <person name="Zhao P.X."/>
            <person name="Zhou P."/>
            <person name="Barbe V."/>
            <person name="Bardou P."/>
            <person name="Bechner M."/>
            <person name="Bellec A."/>
            <person name="Berger A."/>
            <person name="Berges H."/>
            <person name="Bidwell S."/>
            <person name="Bisseling T."/>
            <person name="Choisne N."/>
            <person name="Couloux A."/>
            <person name="Denny R."/>
            <person name="Deshpande S."/>
            <person name="Dai X."/>
            <person name="Doyle J.J."/>
            <person name="Dudez A.M."/>
            <person name="Farmer A.D."/>
            <person name="Fouteau S."/>
            <person name="Franken C."/>
            <person name="Gibelin C."/>
            <person name="Gish J."/>
            <person name="Goldstein S."/>
            <person name="Gonzalez A.J."/>
            <person name="Green P.J."/>
            <person name="Hallab A."/>
            <person name="Hartog M."/>
            <person name="Hua A."/>
            <person name="Humphray S.J."/>
            <person name="Jeong D.H."/>
            <person name="Jing Y."/>
            <person name="Jocker A."/>
            <person name="Kenton S.M."/>
            <person name="Kim D.J."/>
            <person name="Klee K."/>
            <person name="Lai H."/>
            <person name="Lang C."/>
            <person name="Lin S."/>
            <person name="Macmil S.L."/>
            <person name="Magdelenat G."/>
            <person name="Matthews L."/>
            <person name="McCorrison J."/>
            <person name="Monaghan E.L."/>
            <person name="Mun J.H."/>
            <person name="Najar F.Z."/>
            <person name="Nicholson C."/>
            <person name="Noirot C."/>
            <person name="O'Bleness M."/>
            <person name="Paule C.R."/>
            <person name="Poulain J."/>
            <person name="Prion F."/>
            <person name="Qin B."/>
            <person name="Qu C."/>
            <person name="Retzel E.F."/>
            <person name="Riddle C."/>
            <person name="Sallet E."/>
            <person name="Samain S."/>
            <person name="Samson N."/>
            <person name="Sanders I."/>
            <person name="Saurat O."/>
            <person name="Scarpelli C."/>
            <person name="Schiex T."/>
            <person name="Segurens B."/>
            <person name="Severin A.J."/>
            <person name="Sherrier D.J."/>
            <person name="Shi R."/>
            <person name="Sims S."/>
            <person name="Singer S.R."/>
            <person name="Sinharoy S."/>
            <person name="Sterck L."/>
            <person name="Viollet A."/>
            <person name="Wang B.B."/>
            <person name="Wang K."/>
            <person name="Wang M."/>
            <person name="Wang X."/>
            <person name="Warfsmann J."/>
            <person name="Weissenbach J."/>
            <person name="White D.D."/>
            <person name="White J.D."/>
            <person name="Wiley G.B."/>
            <person name="Wincker P."/>
            <person name="Xing Y."/>
            <person name="Yang L."/>
            <person name="Yao Z."/>
            <person name="Ying F."/>
            <person name="Zhai J."/>
            <person name="Zhou L."/>
            <person name="Zuber A."/>
            <person name="Denarie J."/>
            <person name="Dixon R.A."/>
            <person name="May G.D."/>
            <person name="Schwartz D.C."/>
            <person name="Rogers J."/>
            <person name="Quetier F."/>
            <person name="Town C.D."/>
            <person name="Roe B.A."/>
        </authorList>
    </citation>
    <scope>NUCLEOTIDE SEQUENCE [LARGE SCALE GENOMIC DNA]</scope>
    <source>
        <strain evidence="4">A17</strain>
        <strain evidence="5 6">cv. Jemalong A17</strain>
    </source>
</reference>
<gene>
    <name evidence="5" type="primary">11433362</name>
    <name evidence="4" type="ordered locus">MTR_5g085360</name>
</gene>
<evidence type="ECO:0000256" key="1">
    <source>
        <dbReference type="ARBA" id="ARBA00004413"/>
    </source>
</evidence>
<sequence length="743" mass="84061">MTAIVDSDNILLNISSDEINDFISEYTLEGKWDSVIRLYNKFPEQAHTAIISDSAGTALHVAIDLDEEFFVEKLVHAILMHNNLEALEIGNEHGDTPLHFAASRGFARICKCIIGSENERIYLLSCKNKNGETPFFQAAVNWRKQAFAYLAHISKGMVNLQELLVRNDGDSVLHTAIQGEHFDLAVIIANYYAFLSTHQNEEVSTPLYLLANKPSAFKSSSSLPWYKRILYYSIHVEPVDAERTMWSILREMEAPQIWIQTFGFPSNYITLCDFYQGLIVILSGKWFKKKKQHDIEDPSNDNRRPFNSENNLEGVLPPNYKTFRLFVRCISELTLRLFGDLKHIKIAKNNHIWSSQLLKALLKNAALTKRNYLDPVYMLTVGTSRMIEEKSERDKMAYVKEKAPILVAARNGIYEMVKEILIEAPTALRSTNSSKQNVLLVAVEYRKILVVKTLRKILESKHWNSASSKQEKLWNSASSKREEILNSASSKKEKLWNSLVLAKDDKQNTILHLAAEAQAVDKPGQNIARSALQMMWDMKWFQYIKSLVPEHLHLTSNNKGKTAENIFKESHEGLIKDSNEWLKNTADSCSVVAALVAGASFTTTSAVPGGTTEGRPVLEGNPAFNVFLFASLSGLCFSFTALIMFLFVLTSQKRAKDFRRDLPLKLYIGLISLFVSIASMIVSFCTGYFFLLSHKFKLILFSISAAACLPVVFYGAAQIPLYHYLLTAIFTKIPRAIDDVDIF</sequence>
<feature type="domain" description="PGG" evidence="3">
    <location>
        <begin position="580"/>
        <end position="689"/>
    </location>
</feature>
<dbReference type="GO" id="GO:0005886">
    <property type="term" value="C:plasma membrane"/>
    <property type="evidence" value="ECO:0007669"/>
    <property type="project" value="UniProtKB-SubCell"/>
</dbReference>
<proteinExistence type="predicted"/>
<feature type="transmembrane region" description="Helical" evidence="2">
    <location>
        <begin position="698"/>
        <end position="717"/>
    </location>
</feature>
<dbReference type="HOGENOM" id="CLU_016885_2_1_1"/>
<name>G7KHA4_MEDTR</name>
<accession>G7KHA4</accession>
<evidence type="ECO:0000259" key="3">
    <source>
        <dbReference type="Pfam" id="PF13962"/>
    </source>
</evidence>
<dbReference type="EMBL" id="CM001221">
    <property type="protein sequence ID" value="AES99847.1"/>
    <property type="molecule type" value="Genomic_DNA"/>
</dbReference>
<keyword evidence="2" id="KW-0472">Membrane</keyword>
<dbReference type="eggNOG" id="KOG0504">
    <property type="taxonomic scope" value="Eukaryota"/>
</dbReference>
<dbReference type="EnsemblPlants" id="AES99847">
    <property type="protein sequence ID" value="AES99847"/>
    <property type="gene ID" value="MTR_5g085360"/>
</dbReference>
<dbReference type="PANTHER" id="PTHR24177">
    <property type="entry name" value="CASKIN"/>
    <property type="match status" value="1"/>
</dbReference>
<dbReference type="PANTHER" id="PTHR24177:SF187">
    <property type="entry name" value="ANKYRIN REPEAT PROTEIN"/>
    <property type="match status" value="1"/>
</dbReference>
<dbReference type="SMART" id="SM00248">
    <property type="entry name" value="ANK"/>
    <property type="match status" value="3"/>
</dbReference>
<dbReference type="Proteomes" id="UP000002051">
    <property type="component" value="Chromosome 5"/>
</dbReference>
<dbReference type="InterPro" id="IPR002110">
    <property type="entry name" value="Ankyrin_rpt"/>
</dbReference>
<reference evidence="4 6" key="2">
    <citation type="journal article" date="2014" name="BMC Genomics">
        <title>An improved genome release (version Mt4.0) for the model legume Medicago truncatula.</title>
        <authorList>
            <person name="Tang H."/>
            <person name="Krishnakumar V."/>
            <person name="Bidwell S."/>
            <person name="Rosen B."/>
            <person name="Chan A."/>
            <person name="Zhou S."/>
            <person name="Gentzbittel L."/>
            <person name="Childs K.L."/>
            <person name="Yandell M."/>
            <person name="Gundlach H."/>
            <person name="Mayer K.F."/>
            <person name="Schwartz D.C."/>
            <person name="Town C.D."/>
        </authorList>
    </citation>
    <scope>GENOME REANNOTATION</scope>
    <source>
        <strain evidence="5 6">cv. Jemalong A17</strain>
    </source>
</reference>
<dbReference type="Pfam" id="PF13962">
    <property type="entry name" value="PGG"/>
    <property type="match status" value="1"/>
</dbReference>
<dbReference type="GO" id="GO:0016020">
    <property type="term" value="C:membrane"/>
    <property type="evidence" value="ECO:0000318"/>
    <property type="project" value="GO_Central"/>
</dbReference>
<dbReference type="Pfam" id="PF12796">
    <property type="entry name" value="Ank_2"/>
    <property type="match status" value="1"/>
</dbReference>
<dbReference type="OrthoDB" id="1868897at2759"/>
<dbReference type="OMA" id="VISAIWR"/>
<keyword evidence="2" id="KW-1133">Transmembrane helix</keyword>
<evidence type="ECO:0000256" key="2">
    <source>
        <dbReference type="SAM" id="Phobius"/>
    </source>
</evidence>
<keyword evidence="2" id="KW-0812">Transmembrane</keyword>
<dbReference type="Gene3D" id="1.25.40.20">
    <property type="entry name" value="Ankyrin repeat-containing domain"/>
    <property type="match status" value="2"/>
</dbReference>